<evidence type="ECO:0000313" key="3">
    <source>
        <dbReference type="Proteomes" id="UP000012589"/>
    </source>
</evidence>
<feature type="transmembrane region" description="Helical" evidence="1">
    <location>
        <begin position="34"/>
        <end position="55"/>
    </location>
</feature>
<evidence type="ECO:0000256" key="1">
    <source>
        <dbReference type="SAM" id="Phobius"/>
    </source>
</evidence>
<name>N1ZST6_9FIRM</name>
<dbReference type="Proteomes" id="UP000012589">
    <property type="component" value="Unassembled WGS sequence"/>
</dbReference>
<keyword evidence="1" id="KW-0472">Membrane</keyword>
<comment type="caution">
    <text evidence="2">The sequence shown here is derived from an EMBL/GenBank/DDBJ whole genome shotgun (WGS) entry which is preliminary data.</text>
</comment>
<sequence length="100" mass="10916">MKQTFDFEQFDPPILNENILRRELEKRAELRRTVLLAVAGVLFEAVFILLGLLCWNTAPALTLVGIGLAVASMMGSGVIAIVYTQKGGASYGPVYENSNI</sequence>
<dbReference type="AlphaFoldDB" id="N1ZST6"/>
<dbReference type="EMBL" id="AQFT01000150">
    <property type="protein sequence ID" value="EMZ20112.1"/>
    <property type="molecule type" value="Genomic_DNA"/>
</dbReference>
<dbReference type="PATRIC" id="fig|1235802.3.peg.5488"/>
<dbReference type="eggNOG" id="ENOG5033BAM">
    <property type="taxonomic scope" value="Bacteria"/>
</dbReference>
<organism evidence="2 3">
    <name type="scientific">Eubacterium plexicaudatum ASF492</name>
    <dbReference type="NCBI Taxonomy" id="1235802"/>
    <lineage>
        <taxon>Bacteria</taxon>
        <taxon>Bacillati</taxon>
        <taxon>Bacillota</taxon>
        <taxon>Clostridia</taxon>
        <taxon>Eubacteriales</taxon>
        <taxon>Eubacteriaceae</taxon>
        <taxon>Eubacterium</taxon>
    </lineage>
</organism>
<proteinExistence type="predicted"/>
<evidence type="ECO:0000313" key="2">
    <source>
        <dbReference type="EMBL" id="EMZ20112.1"/>
    </source>
</evidence>
<keyword evidence="1" id="KW-0812">Transmembrane</keyword>
<feature type="transmembrane region" description="Helical" evidence="1">
    <location>
        <begin position="61"/>
        <end position="83"/>
    </location>
</feature>
<accession>N1ZST6</accession>
<gene>
    <name evidence="2" type="ORF">C823_05198</name>
</gene>
<protein>
    <submittedName>
        <fullName evidence="2">Uncharacterized protein</fullName>
    </submittedName>
</protein>
<keyword evidence="3" id="KW-1185">Reference proteome</keyword>
<dbReference type="HOGENOM" id="CLU_2301629_0_0_9"/>
<dbReference type="OrthoDB" id="2083490at2"/>
<reference evidence="2 3" key="1">
    <citation type="journal article" date="2014" name="Genome Announc.">
        <title>Draft genome sequences of the altered schaedler flora, a defined bacterial community from gnotobiotic mice.</title>
        <authorList>
            <person name="Wannemuehler M.J."/>
            <person name="Overstreet A.M."/>
            <person name="Ward D.V."/>
            <person name="Phillips G.J."/>
        </authorList>
    </citation>
    <scope>NUCLEOTIDE SEQUENCE [LARGE SCALE GENOMIC DNA]</scope>
    <source>
        <strain evidence="2 3">ASF492</strain>
    </source>
</reference>
<dbReference type="STRING" id="1235802.C823_05198"/>
<keyword evidence="1" id="KW-1133">Transmembrane helix</keyword>